<comment type="caution">
    <text evidence="1">The sequence shown here is derived from an EMBL/GenBank/DDBJ whole genome shotgun (WGS) entry which is preliminary data.</text>
</comment>
<dbReference type="SUPFAM" id="SSF118310">
    <property type="entry name" value="AN1-like Zinc finger"/>
    <property type="match status" value="1"/>
</dbReference>
<evidence type="ECO:0000313" key="1">
    <source>
        <dbReference type="EMBL" id="KAK8953936.1"/>
    </source>
</evidence>
<reference evidence="1 2" key="1">
    <citation type="journal article" date="2022" name="Nat. Plants">
        <title>Genomes of leafy and leafless Platanthera orchids illuminate the evolution of mycoheterotrophy.</title>
        <authorList>
            <person name="Li M.H."/>
            <person name="Liu K.W."/>
            <person name="Li Z."/>
            <person name="Lu H.C."/>
            <person name="Ye Q.L."/>
            <person name="Zhang D."/>
            <person name="Wang J.Y."/>
            <person name="Li Y.F."/>
            <person name="Zhong Z.M."/>
            <person name="Liu X."/>
            <person name="Yu X."/>
            <person name="Liu D.K."/>
            <person name="Tu X.D."/>
            <person name="Liu B."/>
            <person name="Hao Y."/>
            <person name="Liao X.Y."/>
            <person name="Jiang Y.T."/>
            <person name="Sun W.H."/>
            <person name="Chen J."/>
            <person name="Chen Y.Q."/>
            <person name="Ai Y."/>
            <person name="Zhai J.W."/>
            <person name="Wu S.S."/>
            <person name="Zhou Z."/>
            <person name="Hsiao Y.Y."/>
            <person name="Wu W.L."/>
            <person name="Chen Y.Y."/>
            <person name="Lin Y.F."/>
            <person name="Hsu J.L."/>
            <person name="Li C.Y."/>
            <person name="Wang Z.W."/>
            <person name="Zhao X."/>
            <person name="Zhong W.Y."/>
            <person name="Ma X.K."/>
            <person name="Ma L."/>
            <person name="Huang J."/>
            <person name="Chen G.Z."/>
            <person name="Huang M.Z."/>
            <person name="Huang L."/>
            <person name="Peng D.H."/>
            <person name="Luo Y.B."/>
            <person name="Zou S.Q."/>
            <person name="Chen S.P."/>
            <person name="Lan S."/>
            <person name="Tsai W.C."/>
            <person name="Van de Peer Y."/>
            <person name="Liu Z.J."/>
        </authorList>
    </citation>
    <scope>NUCLEOTIDE SEQUENCE [LARGE SCALE GENOMIC DNA]</scope>
    <source>
        <strain evidence="1">Lor287</strain>
    </source>
</reference>
<sequence>MLTFSNQNACKECNLKICLKHRFRFDHPCRITNFSYSRRGMDCRNKKKCVASHSSIKAY</sequence>
<protein>
    <recommendedName>
        <fullName evidence="3">AN1-type domain-containing protein</fullName>
    </recommendedName>
</protein>
<dbReference type="InterPro" id="IPR035896">
    <property type="entry name" value="AN1-like_Znf"/>
</dbReference>
<keyword evidence="2" id="KW-1185">Reference proteome</keyword>
<dbReference type="AlphaFoldDB" id="A0AAP0GDQ8"/>
<proteinExistence type="predicted"/>
<gene>
    <name evidence="1" type="ORF">KSP39_PZI002038</name>
</gene>
<organism evidence="1 2">
    <name type="scientific">Platanthera zijinensis</name>
    <dbReference type="NCBI Taxonomy" id="2320716"/>
    <lineage>
        <taxon>Eukaryota</taxon>
        <taxon>Viridiplantae</taxon>
        <taxon>Streptophyta</taxon>
        <taxon>Embryophyta</taxon>
        <taxon>Tracheophyta</taxon>
        <taxon>Spermatophyta</taxon>
        <taxon>Magnoliopsida</taxon>
        <taxon>Liliopsida</taxon>
        <taxon>Asparagales</taxon>
        <taxon>Orchidaceae</taxon>
        <taxon>Orchidoideae</taxon>
        <taxon>Orchideae</taxon>
        <taxon>Orchidinae</taxon>
        <taxon>Platanthera</taxon>
    </lineage>
</organism>
<evidence type="ECO:0008006" key="3">
    <source>
        <dbReference type="Google" id="ProtNLM"/>
    </source>
</evidence>
<name>A0AAP0GDQ8_9ASPA</name>
<evidence type="ECO:0000313" key="2">
    <source>
        <dbReference type="Proteomes" id="UP001418222"/>
    </source>
</evidence>
<dbReference type="EMBL" id="JBBWWQ010000002">
    <property type="protein sequence ID" value="KAK8953936.1"/>
    <property type="molecule type" value="Genomic_DNA"/>
</dbReference>
<accession>A0AAP0GDQ8</accession>
<dbReference type="Proteomes" id="UP001418222">
    <property type="component" value="Unassembled WGS sequence"/>
</dbReference>